<evidence type="ECO:0000256" key="1">
    <source>
        <dbReference type="SAM" id="MobiDB-lite"/>
    </source>
</evidence>
<feature type="compositionally biased region" description="Polar residues" evidence="1">
    <location>
        <begin position="177"/>
        <end position="197"/>
    </location>
</feature>
<feature type="region of interest" description="Disordered" evidence="1">
    <location>
        <begin position="241"/>
        <end position="279"/>
    </location>
</feature>
<dbReference type="EMBL" id="CP063412">
    <property type="protein sequence ID" value="QSZ37153.1"/>
    <property type="molecule type" value="Genomic_DNA"/>
</dbReference>
<keyword evidence="3" id="KW-1185">Reference proteome</keyword>
<feature type="compositionally biased region" description="Polar residues" evidence="1">
    <location>
        <begin position="260"/>
        <end position="279"/>
    </location>
</feature>
<dbReference type="AlphaFoldDB" id="A0A8A3PQ69"/>
<sequence length="480" mass="52101">MSDIGETVPFLLRDRRIKAVEDKVQREPTANELRAIDALPLKKNLNDTSPNGQRIYYLLKAFEAHGHVEVLEEAGELLWGQIFAKPDSSQTPRLDPVGSIAKTLARRADAEVGNVASRKSKQVSPAGKPASTNATSNAFAGSPQKSWVEAGFSVPPSPRRASSSSTERSSYSNTTRFDSQSTTSPIPFCLTQPSQPNRSYTSAYVNRVSGAPTPYSLGVYTPWPHPTSRERQCASPYSIQVPASSMSPAPERVNPAKASMSRSGHNSNLGNDMTHYNPSTVLYDPARSYRFATFQNNGSDRSSPNSTPQVDPGVSTPGTHHGYYAQDPSRRPNHTAYPNRLTSSSRSVDGPSTPPFHPAISSPAQQPLLSRTAEEQEELARVTAKIHRSLASLPDDRENQQVASSSNTHQTHSSTMDAAITLSYMPNTGRRTQMPTPSPSTHRKSSPAVEGVACKPSSNNPFIIRGDLGFIRTFQPESGT</sequence>
<evidence type="ECO:0000313" key="2">
    <source>
        <dbReference type="EMBL" id="QSZ37153.1"/>
    </source>
</evidence>
<protein>
    <submittedName>
        <fullName evidence="2">Uncharacterized protein</fullName>
    </submittedName>
</protein>
<feature type="region of interest" description="Disordered" evidence="1">
    <location>
        <begin position="108"/>
        <end position="197"/>
    </location>
</feature>
<reference evidence="2" key="1">
    <citation type="submission" date="2020-10" db="EMBL/GenBank/DDBJ databases">
        <title>Genome Sequence of Monilinia vaccinii-corymbosi Sheds Light on Mummy Berry Disease Infection of Blueberry and Mating Type.</title>
        <authorList>
            <person name="Yow A.G."/>
            <person name="Zhang Y."/>
            <person name="Bansal K."/>
            <person name="Eacker S.M."/>
            <person name="Sullivan S."/>
            <person name="Liachko I."/>
            <person name="Cubeta M.A."/>
            <person name="Rollins J.A."/>
            <person name="Ashrafi H."/>
        </authorList>
    </citation>
    <scope>NUCLEOTIDE SEQUENCE</scope>
    <source>
        <strain evidence="2">RL-1</strain>
    </source>
</reference>
<proteinExistence type="predicted"/>
<organism evidence="2 3">
    <name type="scientific">Monilinia vaccinii-corymbosi</name>
    <dbReference type="NCBI Taxonomy" id="61207"/>
    <lineage>
        <taxon>Eukaryota</taxon>
        <taxon>Fungi</taxon>
        <taxon>Dikarya</taxon>
        <taxon>Ascomycota</taxon>
        <taxon>Pezizomycotina</taxon>
        <taxon>Leotiomycetes</taxon>
        <taxon>Helotiales</taxon>
        <taxon>Sclerotiniaceae</taxon>
        <taxon>Monilinia</taxon>
    </lineage>
</organism>
<name>A0A8A3PQ69_9HELO</name>
<feature type="compositionally biased region" description="Polar residues" evidence="1">
    <location>
        <begin position="130"/>
        <end position="145"/>
    </location>
</feature>
<dbReference type="Proteomes" id="UP000672032">
    <property type="component" value="Chromosome 8"/>
</dbReference>
<feature type="region of interest" description="Disordered" evidence="1">
    <location>
        <begin position="294"/>
        <end position="364"/>
    </location>
</feature>
<gene>
    <name evidence="2" type="ORF">DSL72_009247</name>
</gene>
<evidence type="ECO:0000313" key="3">
    <source>
        <dbReference type="Proteomes" id="UP000672032"/>
    </source>
</evidence>
<dbReference type="OrthoDB" id="3549890at2759"/>
<accession>A0A8A3PQ69</accession>
<feature type="region of interest" description="Disordered" evidence="1">
    <location>
        <begin position="390"/>
        <end position="454"/>
    </location>
</feature>
<feature type="compositionally biased region" description="Polar residues" evidence="1">
    <location>
        <begin position="294"/>
        <end position="309"/>
    </location>
</feature>
<feature type="compositionally biased region" description="Polar residues" evidence="1">
    <location>
        <begin position="424"/>
        <end position="435"/>
    </location>
</feature>
<feature type="compositionally biased region" description="Low complexity" evidence="1">
    <location>
        <begin position="404"/>
        <end position="415"/>
    </location>
</feature>
<feature type="compositionally biased region" description="Low complexity" evidence="1">
    <location>
        <begin position="159"/>
        <end position="176"/>
    </location>
</feature>